<evidence type="ECO:0000313" key="3">
    <source>
        <dbReference type="EMBL" id="XAU15119.1"/>
    </source>
</evidence>
<dbReference type="RefSeq" id="WP_345972708.1">
    <property type="nucleotide sequence ID" value="NZ_CP147920.1"/>
</dbReference>
<reference evidence="3 4" key="1">
    <citation type="submission" date="2024-03" db="EMBL/GenBank/DDBJ databases">
        <title>Sulfurimonas sp. HSL3-1.</title>
        <authorList>
            <person name="Wang S."/>
        </authorList>
    </citation>
    <scope>NUCLEOTIDE SEQUENCE [LARGE SCALE GENOMIC DNA]</scope>
    <source>
        <strain evidence="3 4">HSL3-1</strain>
    </source>
</reference>
<sequence>MKPELIIVGAGLNGLLLAYLLQDSYRIILLEGRPRIGGRILTVEEAGERFDLGPTWVWPHQHHIRHLIDALGLTLFRHYDQGAFAYDAPEGVQYFRTGKNAPSYRIEGGAGMLTSSLAERLGDVDIRLETPVRTIRSDSEGVTVHTDGEALRASHCIVTLPPRLCADTIAFEPPLAAAMREKMLAIPTWMGFSSKCIVTYAEPFWRERGLSGFATSHRGPLSEVHDASTRNKGALFGFYHTRSADDSQPERVIEQLERLFGAPARDYELFRYHNWRSDPYTSVPADREPLDAHPRYGMETKASERIRFCGTETSAEEGGYLEGAVIAAMRLAKALMEA</sequence>
<dbReference type="Pfam" id="PF01593">
    <property type="entry name" value="Amino_oxidase"/>
    <property type="match status" value="1"/>
</dbReference>
<dbReference type="PANTHER" id="PTHR43563:SF14">
    <property type="entry name" value="AMINE OXIDASE"/>
    <property type="match status" value="1"/>
</dbReference>
<dbReference type="Pfam" id="PF13450">
    <property type="entry name" value="NAD_binding_8"/>
    <property type="match status" value="1"/>
</dbReference>
<dbReference type="InterPro" id="IPR002937">
    <property type="entry name" value="Amino_oxidase"/>
</dbReference>
<dbReference type="Gene3D" id="3.50.50.60">
    <property type="entry name" value="FAD/NAD(P)-binding domain"/>
    <property type="match status" value="2"/>
</dbReference>
<keyword evidence="3" id="KW-0560">Oxidoreductase</keyword>
<organism evidence="3 4">
    <name type="scientific">Sulfurimonas diazotrophicus</name>
    <dbReference type="NCBI Taxonomy" id="3131939"/>
    <lineage>
        <taxon>Bacteria</taxon>
        <taxon>Pseudomonadati</taxon>
        <taxon>Campylobacterota</taxon>
        <taxon>Epsilonproteobacteria</taxon>
        <taxon>Campylobacterales</taxon>
        <taxon>Sulfurimonadaceae</taxon>
        <taxon>Sulfurimonas</taxon>
    </lineage>
</organism>
<dbReference type="SUPFAM" id="SSF54373">
    <property type="entry name" value="FAD-linked reductases, C-terminal domain"/>
    <property type="match status" value="1"/>
</dbReference>
<keyword evidence="4" id="KW-1185">Reference proteome</keyword>
<dbReference type="EC" id="1.-.-.-" evidence="3"/>
<dbReference type="InterPro" id="IPR050703">
    <property type="entry name" value="Flavin_MAO"/>
</dbReference>
<evidence type="ECO:0000256" key="1">
    <source>
        <dbReference type="ARBA" id="ARBA00005995"/>
    </source>
</evidence>
<protein>
    <submittedName>
        <fullName evidence="3">NAD(P)/FAD-dependent oxidoreductase</fullName>
        <ecNumber evidence="3">1.-.-.-</ecNumber>
    </submittedName>
</protein>
<dbReference type="EMBL" id="CP147920">
    <property type="protein sequence ID" value="XAU15119.1"/>
    <property type="molecule type" value="Genomic_DNA"/>
</dbReference>
<evidence type="ECO:0000259" key="2">
    <source>
        <dbReference type="Pfam" id="PF01593"/>
    </source>
</evidence>
<dbReference type="PANTHER" id="PTHR43563">
    <property type="entry name" value="AMINE OXIDASE"/>
    <property type="match status" value="1"/>
</dbReference>
<feature type="domain" description="Amine oxidase" evidence="2">
    <location>
        <begin position="94"/>
        <end position="335"/>
    </location>
</feature>
<accession>A0ABZ3HBY6</accession>
<name>A0ABZ3HBY6_9BACT</name>
<dbReference type="GO" id="GO:0016491">
    <property type="term" value="F:oxidoreductase activity"/>
    <property type="evidence" value="ECO:0007669"/>
    <property type="project" value="UniProtKB-KW"/>
</dbReference>
<proteinExistence type="inferred from homology"/>
<dbReference type="Proteomes" id="UP001447842">
    <property type="component" value="Chromosome"/>
</dbReference>
<evidence type="ECO:0000313" key="4">
    <source>
        <dbReference type="Proteomes" id="UP001447842"/>
    </source>
</evidence>
<dbReference type="SUPFAM" id="SSF51905">
    <property type="entry name" value="FAD/NAD(P)-binding domain"/>
    <property type="match status" value="1"/>
</dbReference>
<comment type="similarity">
    <text evidence="1">Belongs to the flavin monoamine oxidase family.</text>
</comment>
<gene>
    <name evidence="3" type="ORF">WCY31_00100</name>
</gene>
<dbReference type="InterPro" id="IPR036188">
    <property type="entry name" value="FAD/NAD-bd_sf"/>
</dbReference>